<dbReference type="PROSITE" id="PS50106">
    <property type="entry name" value="PDZ"/>
    <property type="match status" value="1"/>
</dbReference>
<evidence type="ECO:0000313" key="7">
    <source>
        <dbReference type="Proteomes" id="UP000199060"/>
    </source>
</evidence>
<dbReference type="EMBL" id="FNAC01000039">
    <property type="protein sequence ID" value="SDD58789.1"/>
    <property type="molecule type" value="Genomic_DNA"/>
</dbReference>
<dbReference type="PANTHER" id="PTHR22939">
    <property type="entry name" value="SERINE PROTEASE FAMILY S1C HTRA-RELATED"/>
    <property type="match status" value="1"/>
</dbReference>
<reference evidence="7" key="1">
    <citation type="submission" date="2016-10" db="EMBL/GenBank/DDBJ databases">
        <authorList>
            <person name="Varghese N."/>
            <person name="Submissions S."/>
        </authorList>
    </citation>
    <scope>NUCLEOTIDE SEQUENCE [LARGE SCALE GENOMIC DNA]</scope>
    <source>
        <strain evidence="7">DSM 23095</strain>
    </source>
</reference>
<evidence type="ECO:0000313" key="6">
    <source>
        <dbReference type="EMBL" id="SDD58789.1"/>
    </source>
</evidence>
<dbReference type="GO" id="GO:0004252">
    <property type="term" value="F:serine-type endopeptidase activity"/>
    <property type="evidence" value="ECO:0007669"/>
    <property type="project" value="InterPro"/>
</dbReference>
<dbReference type="OrthoDB" id="9758917at2"/>
<keyword evidence="4" id="KW-1133">Transmembrane helix</keyword>
<dbReference type="AlphaFoldDB" id="A0A1G6VZ02"/>
<dbReference type="SUPFAM" id="SSF50494">
    <property type="entry name" value="Trypsin-like serine proteases"/>
    <property type="match status" value="1"/>
</dbReference>
<feature type="domain" description="PDZ" evidence="5">
    <location>
        <begin position="284"/>
        <end position="377"/>
    </location>
</feature>
<dbReference type="Pfam" id="PF13180">
    <property type="entry name" value="PDZ_2"/>
    <property type="match status" value="1"/>
</dbReference>
<dbReference type="Proteomes" id="UP000199060">
    <property type="component" value="Unassembled WGS sequence"/>
</dbReference>
<evidence type="ECO:0000256" key="2">
    <source>
        <dbReference type="ARBA" id="ARBA00022670"/>
    </source>
</evidence>
<dbReference type="InterPro" id="IPR036034">
    <property type="entry name" value="PDZ_sf"/>
</dbReference>
<accession>A0A1G6VZ02</accession>
<dbReference type="InterPro" id="IPR001940">
    <property type="entry name" value="Peptidase_S1C"/>
</dbReference>
<dbReference type="InterPro" id="IPR009003">
    <property type="entry name" value="Peptidase_S1_PA"/>
</dbReference>
<evidence type="ECO:0000256" key="3">
    <source>
        <dbReference type="ARBA" id="ARBA00022801"/>
    </source>
</evidence>
<gene>
    <name evidence="6" type="ORF">SAMN04488104_103935</name>
</gene>
<organism evidence="6 7">
    <name type="scientific">Algoriphagus faecimaris</name>
    <dbReference type="NCBI Taxonomy" id="686796"/>
    <lineage>
        <taxon>Bacteria</taxon>
        <taxon>Pseudomonadati</taxon>
        <taxon>Bacteroidota</taxon>
        <taxon>Cytophagia</taxon>
        <taxon>Cytophagales</taxon>
        <taxon>Cyclobacteriaceae</taxon>
        <taxon>Algoriphagus</taxon>
    </lineage>
</organism>
<dbReference type="RefSeq" id="WP_087940738.1">
    <property type="nucleotide sequence ID" value="NZ_FNAC01000039.1"/>
</dbReference>
<dbReference type="STRING" id="686796.SAMN04488104_103935"/>
<proteinExistence type="inferred from homology"/>
<evidence type="ECO:0000256" key="4">
    <source>
        <dbReference type="SAM" id="Phobius"/>
    </source>
</evidence>
<keyword evidence="7" id="KW-1185">Reference proteome</keyword>
<keyword evidence="2 6" id="KW-0645">Protease</keyword>
<sequence length="498" mass="53489">MNKKQFFLGMFLASVIGGMVALAGVSYLIQPKQASSFDEKQQTSFVNLLNGENFTIPDGINFVASAGMVTPAVVHVKSTLSYSPRSQRDPIQEFFGFPPRGGQENGGRAPMSSGSGVIISADGYIVTNNHVVEGASQIDISLENNKRYIAKVIGTDPTTDLALLKIEESGLPFVRFGDSDQTQIGEWVLAVGNPFNLNSTVTAGIISAKARNIGILRGVENNLQVEAFLQTDAVVNPGNSGGALVNLAGELIGINTAIASNTGSFAGYSFAVPSSLVKKVMDDLMNYGAVQRGLLGVNINDVSPELEERLGVEFPVEQGVYIGSVNNDSGAQEAGLREGDIIVGVDGRPTNNVAMLQEMVARKRPGDQVEVEYVRDGKTQKTKATLKNFDGGTNIVEKVIPKTYDFEGVMFENLTEEQMERLNISGGALITTLGNSKWRNAGARSGFIITSIISENGRSRIADVDDLLDKLESMSGEELVILGMFQDGTEYYFELQLD</sequence>
<keyword evidence="4" id="KW-0472">Membrane</keyword>
<comment type="similarity">
    <text evidence="1">Belongs to the peptidase S1C family.</text>
</comment>
<dbReference type="PRINTS" id="PR00834">
    <property type="entry name" value="PROTEASES2C"/>
</dbReference>
<feature type="transmembrane region" description="Helical" evidence="4">
    <location>
        <begin position="7"/>
        <end position="29"/>
    </location>
</feature>
<dbReference type="SMART" id="SM00228">
    <property type="entry name" value="PDZ"/>
    <property type="match status" value="1"/>
</dbReference>
<evidence type="ECO:0000259" key="5">
    <source>
        <dbReference type="PROSITE" id="PS50106"/>
    </source>
</evidence>
<name>A0A1G6VZ02_9BACT</name>
<dbReference type="Pfam" id="PF13365">
    <property type="entry name" value="Trypsin_2"/>
    <property type="match status" value="1"/>
</dbReference>
<dbReference type="GO" id="GO:0006508">
    <property type="term" value="P:proteolysis"/>
    <property type="evidence" value="ECO:0007669"/>
    <property type="project" value="UniProtKB-KW"/>
</dbReference>
<keyword evidence="4" id="KW-0812">Transmembrane</keyword>
<protein>
    <submittedName>
        <fullName evidence="6">Do/DeqQ family serine protease</fullName>
    </submittedName>
</protein>
<dbReference type="InterPro" id="IPR001478">
    <property type="entry name" value="PDZ"/>
</dbReference>
<dbReference type="PANTHER" id="PTHR22939:SF129">
    <property type="entry name" value="SERINE PROTEASE HTRA2, MITOCHONDRIAL"/>
    <property type="match status" value="1"/>
</dbReference>
<evidence type="ECO:0000256" key="1">
    <source>
        <dbReference type="ARBA" id="ARBA00010541"/>
    </source>
</evidence>
<dbReference type="Gene3D" id="2.30.42.10">
    <property type="match status" value="1"/>
</dbReference>
<dbReference type="Gene3D" id="2.40.10.120">
    <property type="match status" value="1"/>
</dbReference>
<keyword evidence="3" id="KW-0378">Hydrolase</keyword>
<dbReference type="SUPFAM" id="SSF50156">
    <property type="entry name" value="PDZ domain-like"/>
    <property type="match status" value="1"/>
</dbReference>